<organism evidence="2 3">
    <name type="scientific">Ramlibacter tataouinensis</name>
    <dbReference type="NCBI Taxonomy" id="94132"/>
    <lineage>
        <taxon>Bacteria</taxon>
        <taxon>Pseudomonadati</taxon>
        <taxon>Pseudomonadota</taxon>
        <taxon>Betaproteobacteria</taxon>
        <taxon>Burkholderiales</taxon>
        <taxon>Comamonadaceae</taxon>
        <taxon>Ramlibacter</taxon>
    </lineage>
</organism>
<feature type="region of interest" description="Disordered" evidence="1">
    <location>
        <begin position="1"/>
        <end position="73"/>
    </location>
</feature>
<sequence>MGDAMTRRFPQQKIPEPEPGSPEAAELEQATDISRRPGLPEHAHPIDFDEQGEPELPDDRSDLGAKRPSTQRG</sequence>
<proteinExistence type="predicted"/>
<dbReference type="AlphaFoldDB" id="A0A127JTW6"/>
<gene>
    <name evidence="2" type="ORF">UC35_11655</name>
</gene>
<protein>
    <submittedName>
        <fullName evidence="2">Uncharacterized protein</fullName>
    </submittedName>
</protein>
<evidence type="ECO:0000313" key="2">
    <source>
        <dbReference type="EMBL" id="AMO23431.1"/>
    </source>
</evidence>
<feature type="compositionally biased region" description="Basic and acidic residues" evidence="1">
    <location>
        <begin position="33"/>
        <end position="47"/>
    </location>
</feature>
<keyword evidence="3" id="KW-1185">Reference proteome</keyword>
<reference evidence="2 3" key="1">
    <citation type="journal article" date="2014" name="Int. J. Syst. Evol. Microbiol.">
        <title>Ramlibacter solisilvae sp. nov., isolated from forest soil, and emended description of the genus Ramlibacter.</title>
        <authorList>
            <person name="Lee H.J."/>
            <person name="Lee S.H."/>
            <person name="Lee S.S."/>
            <person name="Lee J.S."/>
            <person name="Kim Y."/>
            <person name="Kim S.C."/>
            <person name="Jeon C.O."/>
        </authorList>
    </citation>
    <scope>NUCLEOTIDE SEQUENCE [LARGE SCALE GENOMIC DNA]</scope>
    <source>
        <strain evidence="2 3">5-10</strain>
    </source>
</reference>
<evidence type="ECO:0000256" key="1">
    <source>
        <dbReference type="SAM" id="MobiDB-lite"/>
    </source>
</evidence>
<dbReference type="EMBL" id="CP010951">
    <property type="protein sequence ID" value="AMO23431.1"/>
    <property type="molecule type" value="Genomic_DNA"/>
</dbReference>
<evidence type="ECO:0000313" key="3">
    <source>
        <dbReference type="Proteomes" id="UP000070433"/>
    </source>
</evidence>
<dbReference type="Proteomes" id="UP000070433">
    <property type="component" value="Chromosome"/>
</dbReference>
<accession>A0A127JTW6</accession>
<name>A0A127JTW6_9BURK</name>